<accession>A0A1H9D968</accession>
<dbReference type="GO" id="GO:0016787">
    <property type="term" value="F:hydrolase activity"/>
    <property type="evidence" value="ECO:0007669"/>
    <property type="project" value="UniProtKB-KW"/>
</dbReference>
<dbReference type="EMBL" id="FOFU01000002">
    <property type="protein sequence ID" value="SEQ10014.1"/>
    <property type="molecule type" value="Genomic_DNA"/>
</dbReference>
<feature type="domain" description="Acyltransferase 3" evidence="2">
    <location>
        <begin position="4"/>
        <end position="336"/>
    </location>
</feature>
<dbReference type="InterPro" id="IPR050623">
    <property type="entry name" value="Glucan_succinyl_AcylTrfase"/>
</dbReference>
<dbReference type="AlphaFoldDB" id="A0A1H9D968"/>
<dbReference type="STRING" id="163.SAMN04487775_1192"/>
<feature type="transmembrane region" description="Helical" evidence="1">
    <location>
        <begin position="194"/>
        <end position="212"/>
    </location>
</feature>
<keyword evidence="4" id="KW-1185">Reference proteome</keyword>
<dbReference type="Proteomes" id="UP000182360">
    <property type="component" value="Unassembled WGS sequence"/>
</dbReference>
<sequence>MRKHWLDNIRWVTVLIVVIYHLFYMYNAEGIAGVVGKITSMDVQWFDIFMYIVYPWMMVLLFIVSGISSRLYLENHTNKEFVRSRTTKLLVPSTIGLLAFQFIQGYVNMSLGGYGGEFDQAPLFFRYLIMALSGTGVLWYIQVLWLLSLLLVLVRKIEKDHLWKLCEKTNVIVLILLGALVWGAAQILNTPLIVVYRFGLYGCVFFLGYFIFSHDEVIKRVKKWFPLFATVACGLCLSFCIVYFGQNYADVPINRSPLFTLFAWFMSLAIIGVFARFFNFENNVTKWFNKRSWGLYVFHYLGLSTVALLIGKSESIPVWAIYILSLATSFALGYALNEIISRIPFFRWAVLGISKKKPEKVKEIEGNDNVQG</sequence>
<keyword evidence="1" id="KW-0812">Transmembrane</keyword>
<keyword evidence="1" id="KW-1133">Transmembrane helix</keyword>
<dbReference type="InterPro" id="IPR002656">
    <property type="entry name" value="Acyl_transf_3_dom"/>
</dbReference>
<feature type="transmembrane region" description="Helical" evidence="1">
    <location>
        <begin position="48"/>
        <end position="68"/>
    </location>
</feature>
<evidence type="ECO:0000313" key="4">
    <source>
        <dbReference type="Proteomes" id="UP000182360"/>
    </source>
</evidence>
<feature type="transmembrane region" description="Helical" evidence="1">
    <location>
        <begin position="316"/>
        <end position="337"/>
    </location>
</feature>
<feature type="transmembrane region" description="Helical" evidence="1">
    <location>
        <begin position="258"/>
        <end position="280"/>
    </location>
</feature>
<feature type="transmembrane region" description="Helical" evidence="1">
    <location>
        <begin position="89"/>
        <end position="107"/>
    </location>
</feature>
<dbReference type="PANTHER" id="PTHR36927:SF3">
    <property type="entry name" value="GLUCANS BIOSYNTHESIS PROTEIN C"/>
    <property type="match status" value="1"/>
</dbReference>
<dbReference type="RefSeq" id="WP_074641704.1">
    <property type="nucleotide sequence ID" value="NZ_FOFU01000002.1"/>
</dbReference>
<feature type="transmembrane region" description="Helical" evidence="1">
    <location>
        <begin position="9"/>
        <end position="28"/>
    </location>
</feature>
<gene>
    <name evidence="3" type="ORF">SAMN04487977_102487</name>
</gene>
<dbReference type="PANTHER" id="PTHR36927">
    <property type="entry name" value="BLR4337 PROTEIN"/>
    <property type="match status" value="1"/>
</dbReference>
<dbReference type="OrthoDB" id="355417at2"/>
<dbReference type="GO" id="GO:0016747">
    <property type="term" value="F:acyltransferase activity, transferring groups other than amino-acyl groups"/>
    <property type="evidence" value="ECO:0007669"/>
    <property type="project" value="InterPro"/>
</dbReference>
<proteinExistence type="predicted"/>
<evidence type="ECO:0000256" key="1">
    <source>
        <dbReference type="SAM" id="Phobius"/>
    </source>
</evidence>
<keyword evidence="3" id="KW-0808">Transferase</keyword>
<keyword evidence="3" id="KW-0012">Acyltransferase</keyword>
<reference evidence="3 4" key="1">
    <citation type="submission" date="2016-10" db="EMBL/GenBank/DDBJ databases">
        <authorList>
            <person name="de Groot N.N."/>
        </authorList>
    </citation>
    <scope>NUCLEOTIDE SEQUENCE [LARGE SCALE GENOMIC DNA]</scope>
    <source>
        <strain evidence="3 4">B25</strain>
    </source>
</reference>
<evidence type="ECO:0000313" key="3">
    <source>
        <dbReference type="EMBL" id="SEQ10014.1"/>
    </source>
</evidence>
<feature type="transmembrane region" description="Helical" evidence="1">
    <location>
        <begin position="292"/>
        <end position="310"/>
    </location>
</feature>
<keyword evidence="1" id="KW-0472">Membrane</keyword>
<name>A0A1H9D968_9SPIR</name>
<organism evidence="3 4">
    <name type="scientific">Treponema bryantii</name>
    <dbReference type="NCBI Taxonomy" id="163"/>
    <lineage>
        <taxon>Bacteria</taxon>
        <taxon>Pseudomonadati</taxon>
        <taxon>Spirochaetota</taxon>
        <taxon>Spirochaetia</taxon>
        <taxon>Spirochaetales</taxon>
        <taxon>Treponemataceae</taxon>
        <taxon>Treponema</taxon>
    </lineage>
</organism>
<protein>
    <submittedName>
        <fullName evidence="3">Peptidoglycan/LPS O-acetylase OafA/YrhL, contains acyltransferase and SGNH-hydrolase domains</fullName>
    </submittedName>
</protein>
<feature type="transmembrane region" description="Helical" evidence="1">
    <location>
        <begin position="127"/>
        <end position="151"/>
    </location>
</feature>
<feature type="transmembrane region" description="Helical" evidence="1">
    <location>
        <begin position="224"/>
        <end position="246"/>
    </location>
</feature>
<evidence type="ECO:0000259" key="2">
    <source>
        <dbReference type="Pfam" id="PF01757"/>
    </source>
</evidence>
<feature type="transmembrane region" description="Helical" evidence="1">
    <location>
        <begin position="171"/>
        <end position="188"/>
    </location>
</feature>
<keyword evidence="3" id="KW-0378">Hydrolase</keyword>
<dbReference type="Pfam" id="PF01757">
    <property type="entry name" value="Acyl_transf_3"/>
    <property type="match status" value="1"/>
</dbReference>